<dbReference type="Gene3D" id="2.40.420.20">
    <property type="match status" value="1"/>
</dbReference>
<dbReference type="InterPro" id="IPR006143">
    <property type="entry name" value="RND_pump_MFP"/>
</dbReference>
<dbReference type="NCBIfam" id="TIGR01730">
    <property type="entry name" value="RND_mfp"/>
    <property type="match status" value="1"/>
</dbReference>
<reference evidence="4 5" key="1">
    <citation type="journal article" date="2013" name="Genome Announc.">
        <title>Complete Genome Sequence of the Porcine Strain Brachyspira pilosicoli P43/6/78(T.).</title>
        <authorList>
            <person name="Lin C."/>
            <person name="den Bakker H.C."/>
            <person name="Suzuki H."/>
            <person name="Lefebure T."/>
            <person name="Ponnala L."/>
            <person name="Sun Q."/>
            <person name="Stanhope M.J."/>
            <person name="Wiedmann M."/>
            <person name="Duhamel G.E."/>
        </authorList>
    </citation>
    <scope>NUCLEOTIDE SEQUENCE [LARGE SCALE GENOMIC DNA]</scope>
    <source>
        <strain evidence="4 5">P43/6/78</strain>
    </source>
</reference>
<evidence type="ECO:0000259" key="3">
    <source>
        <dbReference type="Pfam" id="PF25954"/>
    </source>
</evidence>
<dbReference type="PANTHER" id="PTHR30469">
    <property type="entry name" value="MULTIDRUG RESISTANCE PROTEIN MDTA"/>
    <property type="match status" value="1"/>
</dbReference>
<dbReference type="EMBL" id="CP002873">
    <property type="protein sequence ID" value="AGA66949.1"/>
    <property type="molecule type" value="Genomic_DNA"/>
</dbReference>
<organism evidence="4 5">
    <name type="scientific">Brachyspira pilosicoli P43/6/78</name>
    <dbReference type="NCBI Taxonomy" id="1042417"/>
    <lineage>
        <taxon>Bacteria</taxon>
        <taxon>Pseudomonadati</taxon>
        <taxon>Spirochaetota</taxon>
        <taxon>Spirochaetia</taxon>
        <taxon>Brachyspirales</taxon>
        <taxon>Brachyspiraceae</taxon>
        <taxon>Brachyspira</taxon>
    </lineage>
</organism>
<dbReference type="InterPro" id="IPR058792">
    <property type="entry name" value="Beta-barrel_RND_2"/>
</dbReference>
<feature type="domain" description="CusB-like beta-barrel" evidence="3">
    <location>
        <begin position="141"/>
        <end position="212"/>
    </location>
</feature>
<dbReference type="GO" id="GO:1990281">
    <property type="term" value="C:efflux pump complex"/>
    <property type="evidence" value="ECO:0007669"/>
    <property type="project" value="TreeGrafter"/>
</dbReference>
<dbReference type="KEGG" id="bpip:BPP43_08800"/>
<name>A0A3B6VYK1_BRAPL</name>
<evidence type="ECO:0000313" key="4">
    <source>
        <dbReference type="EMBL" id="AGA66949.1"/>
    </source>
</evidence>
<dbReference type="AlphaFoldDB" id="A0A3B6VYK1"/>
<dbReference type="GO" id="GO:0015562">
    <property type="term" value="F:efflux transmembrane transporter activity"/>
    <property type="evidence" value="ECO:0007669"/>
    <property type="project" value="TreeGrafter"/>
</dbReference>
<comment type="similarity">
    <text evidence="1">Belongs to the membrane fusion protein (MFP) (TC 8.A.1) family.</text>
</comment>
<dbReference type="FunFam" id="2.40.30.170:FF:000010">
    <property type="entry name" value="Efflux RND transporter periplasmic adaptor subunit"/>
    <property type="match status" value="1"/>
</dbReference>
<dbReference type="PROSITE" id="PS51257">
    <property type="entry name" value="PROKAR_LIPOPROTEIN"/>
    <property type="match status" value="1"/>
</dbReference>
<evidence type="ECO:0000256" key="1">
    <source>
        <dbReference type="ARBA" id="ARBA00009477"/>
    </source>
</evidence>
<dbReference type="Gene3D" id="1.10.287.470">
    <property type="entry name" value="Helix hairpin bin"/>
    <property type="match status" value="1"/>
</dbReference>
<dbReference type="Proteomes" id="UP000010793">
    <property type="component" value="Chromosome"/>
</dbReference>
<protein>
    <submittedName>
        <fullName evidence="4">Membrane fusion protein</fullName>
    </submittedName>
</protein>
<dbReference type="PANTHER" id="PTHR30469:SF36">
    <property type="entry name" value="BLL3903 PROTEIN"/>
    <property type="match status" value="1"/>
</dbReference>
<dbReference type="Gene3D" id="2.40.50.100">
    <property type="match status" value="1"/>
</dbReference>
<dbReference type="Pfam" id="PF25917">
    <property type="entry name" value="BSH_RND"/>
    <property type="match status" value="1"/>
</dbReference>
<dbReference type="SUPFAM" id="SSF111369">
    <property type="entry name" value="HlyD-like secretion proteins"/>
    <property type="match status" value="1"/>
</dbReference>
<sequence length="445" mass="48895">MLRSTTILFIILSIFFTSCKKGQVNLNKKENPISVLVAAPVRQSLEEYLELSAEIKAIKEVEISSDVPGKIANILKYEGSFVNKGDTIALIDRFVIGANYAYAPARTPISGYVTTTYMAVGASIAAATPIANVADISKLEVEIQVPERSITGVELGQKVLIRIPSSPNKEVEATITKKDYAVNPSTRTLMVKALIDNKDRLFLPGMFSDVSILLNSANNIFVIPNSATFSDDLGKNYIYVVKEDNSQNPPLEGKVATDNTNKKYRAYIREIDILFRSKDKVALSGGLEDGEEVVMFGREFLKDGSLVNRIENDPTILEYITPQNVNTNEIVNNTNNTIKQQTNQRTQVNQAKENNTVKQTTTNQTKPKTSSLLANNTNAAKTATQQNTAVKPQTNTVTKVQTNTAAQNTNNNVINNTVEKDTADNEDVVKNTEQTNNSDIYSVGK</sequence>
<evidence type="ECO:0000259" key="2">
    <source>
        <dbReference type="Pfam" id="PF25917"/>
    </source>
</evidence>
<dbReference type="RefSeq" id="WP_015274682.1">
    <property type="nucleotide sequence ID" value="NC_019908.1"/>
</dbReference>
<evidence type="ECO:0000313" key="5">
    <source>
        <dbReference type="Proteomes" id="UP000010793"/>
    </source>
</evidence>
<dbReference type="Gene3D" id="2.40.30.170">
    <property type="match status" value="1"/>
</dbReference>
<dbReference type="InterPro" id="IPR058625">
    <property type="entry name" value="MdtA-like_BSH"/>
</dbReference>
<keyword evidence="5" id="KW-1185">Reference proteome</keyword>
<proteinExistence type="inferred from homology"/>
<gene>
    <name evidence="4" type="ORF">BPP43_08800</name>
</gene>
<dbReference type="Pfam" id="PF25954">
    <property type="entry name" value="Beta-barrel_RND_2"/>
    <property type="match status" value="1"/>
</dbReference>
<feature type="domain" description="Multidrug resistance protein MdtA-like barrel-sandwich hybrid" evidence="2">
    <location>
        <begin position="60"/>
        <end position="133"/>
    </location>
</feature>
<accession>A0A3B6VYK1</accession>